<evidence type="ECO:0000259" key="2">
    <source>
        <dbReference type="Pfam" id="PF00024"/>
    </source>
</evidence>
<dbReference type="OrthoDB" id="160645at2759"/>
<feature type="region of interest" description="Disordered" evidence="1">
    <location>
        <begin position="152"/>
        <end position="172"/>
    </location>
</feature>
<dbReference type="Proteomes" id="UP000250266">
    <property type="component" value="Unassembled WGS sequence"/>
</dbReference>
<proteinExistence type="predicted"/>
<dbReference type="Pfam" id="PF00024">
    <property type="entry name" value="PAN_1"/>
    <property type="match status" value="1"/>
</dbReference>
<evidence type="ECO:0000259" key="3">
    <source>
        <dbReference type="Pfam" id="PF14295"/>
    </source>
</evidence>
<dbReference type="Gene3D" id="3.50.4.10">
    <property type="entry name" value="Hepatocyte Growth Factor"/>
    <property type="match status" value="1"/>
</dbReference>
<name>A0A8E2JGA3_9PEZI</name>
<sequence length="399" mass="41307">MVFVIASPTFMTDYVYDTITSTTTLAPSLTGTTIVTETSGTTVLTITRSPEPSITATNTVYSTTVAATDYSTPPPLSTDTITEYTATVVSTISLIAEPSSTTTLAEYSGTSVATEFSTGTINNVETLTGYNCLSPASISIASSPSLGITLSSASSSSRDSSSSSISPSSTYLSSPIDSSSSGLLSASNVSSASSTITPSSSTLSSTAASTPSYTCPTTDGLMYTASSGETFQVECYIDRMSDQLSVEYTQSFEGCMQACDDTSGCKFVEYTGGASSGYCYLKGEIGDSDENGNVWGAKVFSDVTLTSSSMASTITTWAVATPTTILSCSENDGELYTAGDSAFYTVECATDHYAGDMGMSYQQSLDACIKACEITTGCLDVSWVPGGPSRPCYLKSNFG</sequence>
<protein>
    <recommendedName>
        <fullName evidence="2 3">Apple domain-containing protein</fullName>
    </recommendedName>
</protein>
<feature type="domain" description="Apple" evidence="3">
    <location>
        <begin position="350"/>
        <end position="395"/>
    </location>
</feature>
<dbReference type="InterPro" id="IPR003609">
    <property type="entry name" value="Pan_app"/>
</dbReference>
<dbReference type="AlphaFoldDB" id="A0A8E2JGA3"/>
<reference evidence="4 5" key="1">
    <citation type="journal article" date="2016" name="Nat. Commun.">
        <title>Ectomycorrhizal ecology is imprinted in the genome of the dominant symbiotic fungus Cenococcum geophilum.</title>
        <authorList>
            <consortium name="DOE Joint Genome Institute"/>
            <person name="Peter M."/>
            <person name="Kohler A."/>
            <person name="Ohm R.A."/>
            <person name="Kuo A."/>
            <person name="Krutzmann J."/>
            <person name="Morin E."/>
            <person name="Arend M."/>
            <person name="Barry K.W."/>
            <person name="Binder M."/>
            <person name="Choi C."/>
            <person name="Clum A."/>
            <person name="Copeland A."/>
            <person name="Grisel N."/>
            <person name="Haridas S."/>
            <person name="Kipfer T."/>
            <person name="LaButti K."/>
            <person name="Lindquist E."/>
            <person name="Lipzen A."/>
            <person name="Maire R."/>
            <person name="Meier B."/>
            <person name="Mihaltcheva S."/>
            <person name="Molinier V."/>
            <person name="Murat C."/>
            <person name="Poggeler S."/>
            <person name="Quandt C.A."/>
            <person name="Sperisen C."/>
            <person name="Tritt A."/>
            <person name="Tisserant E."/>
            <person name="Crous P.W."/>
            <person name="Henrissat B."/>
            <person name="Nehls U."/>
            <person name="Egli S."/>
            <person name="Spatafora J.W."/>
            <person name="Grigoriev I.V."/>
            <person name="Martin F.M."/>
        </authorList>
    </citation>
    <scope>NUCLEOTIDE SEQUENCE [LARGE SCALE GENOMIC DNA]</scope>
    <source>
        <strain evidence="4 5">CBS 459.81</strain>
    </source>
</reference>
<dbReference type="EMBL" id="KV744921">
    <property type="protein sequence ID" value="OCK81423.1"/>
    <property type="molecule type" value="Genomic_DNA"/>
</dbReference>
<feature type="domain" description="Apple" evidence="2">
    <location>
        <begin position="244"/>
        <end position="288"/>
    </location>
</feature>
<keyword evidence="5" id="KW-1185">Reference proteome</keyword>
<evidence type="ECO:0000313" key="4">
    <source>
        <dbReference type="EMBL" id="OCK81423.1"/>
    </source>
</evidence>
<organism evidence="4 5">
    <name type="scientific">Lepidopterella palustris CBS 459.81</name>
    <dbReference type="NCBI Taxonomy" id="1314670"/>
    <lineage>
        <taxon>Eukaryota</taxon>
        <taxon>Fungi</taxon>
        <taxon>Dikarya</taxon>
        <taxon>Ascomycota</taxon>
        <taxon>Pezizomycotina</taxon>
        <taxon>Dothideomycetes</taxon>
        <taxon>Pleosporomycetidae</taxon>
        <taxon>Mytilinidiales</taxon>
        <taxon>Argynnaceae</taxon>
        <taxon>Lepidopterella</taxon>
    </lineage>
</organism>
<evidence type="ECO:0000256" key="1">
    <source>
        <dbReference type="SAM" id="MobiDB-lite"/>
    </source>
</evidence>
<gene>
    <name evidence="4" type="ORF">K432DRAFT_17434</name>
</gene>
<dbReference type="Pfam" id="PF14295">
    <property type="entry name" value="PAN_4"/>
    <property type="match status" value="1"/>
</dbReference>
<evidence type="ECO:0000313" key="5">
    <source>
        <dbReference type="Proteomes" id="UP000250266"/>
    </source>
</evidence>
<accession>A0A8E2JGA3</accession>